<proteinExistence type="predicted"/>
<name>A0A6J5MS03_9CAUD</name>
<reference evidence="1" key="1">
    <citation type="submission" date="2020-04" db="EMBL/GenBank/DDBJ databases">
        <authorList>
            <person name="Chiriac C."/>
            <person name="Salcher M."/>
            <person name="Ghai R."/>
            <person name="Kavagutti S V."/>
        </authorList>
    </citation>
    <scope>NUCLEOTIDE SEQUENCE</scope>
</reference>
<organism evidence="1">
    <name type="scientific">uncultured Caudovirales phage</name>
    <dbReference type="NCBI Taxonomy" id="2100421"/>
    <lineage>
        <taxon>Viruses</taxon>
        <taxon>Duplodnaviria</taxon>
        <taxon>Heunggongvirae</taxon>
        <taxon>Uroviricota</taxon>
        <taxon>Caudoviricetes</taxon>
        <taxon>Peduoviridae</taxon>
        <taxon>Maltschvirus</taxon>
        <taxon>Maltschvirus maltsch</taxon>
    </lineage>
</organism>
<dbReference type="SUPFAM" id="SSF46785">
    <property type="entry name" value="Winged helix' DNA-binding domain"/>
    <property type="match status" value="1"/>
</dbReference>
<protein>
    <submittedName>
        <fullName evidence="1">Uncharacterized protein</fullName>
    </submittedName>
</protein>
<evidence type="ECO:0000313" key="1">
    <source>
        <dbReference type="EMBL" id="CAB4147740.1"/>
    </source>
</evidence>
<gene>
    <name evidence="1" type="ORF">UFOVP513_49</name>
</gene>
<dbReference type="EMBL" id="LR796476">
    <property type="protein sequence ID" value="CAB4147740.1"/>
    <property type="molecule type" value="Genomic_DNA"/>
</dbReference>
<sequence>MNILSRFFCGSTPSNFPRVRTNDPDTSHAAAAQASELAIDHHNLIVSALDTPGTIYDLAERTGLDVNQVARRMGELESLHLVRTEGKAKGGTGRLCRVWHGVSIAKDIMSVAESMQISFESAAKIVVDLYIDDLRLRKTIDE</sequence>
<dbReference type="InterPro" id="IPR036390">
    <property type="entry name" value="WH_DNA-bd_sf"/>
</dbReference>
<accession>A0A6J5MS03</accession>